<proteinExistence type="predicted"/>
<evidence type="ECO:0000313" key="5">
    <source>
        <dbReference type="EMBL" id="SAK19608.1"/>
    </source>
</evidence>
<keyword evidence="3" id="KW-0804">Transcription</keyword>
<evidence type="ECO:0000256" key="2">
    <source>
        <dbReference type="ARBA" id="ARBA00023125"/>
    </source>
</evidence>
<dbReference type="Pfam" id="PF12833">
    <property type="entry name" value="HTH_18"/>
    <property type="match status" value="1"/>
</dbReference>
<dbReference type="InterPro" id="IPR018060">
    <property type="entry name" value="HTH_AraC"/>
</dbReference>
<name>A0ABD7LK07_9BURK</name>
<dbReference type="GO" id="GO:0003677">
    <property type="term" value="F:DNA binding"/>
    <property type="evidence" value="ECO:0007669"/>
    <property type="project" value="UniProtKB-KW"/>
</dbReference>
<dbReference type="AlphaFoldDB" id="A0ABD7LK07"/>
<protein>
    <submittedName>
        <fullName evidence="5">Helix-turn-helix domain protein</fullName>
    </submittedName>
</protein>
<reference evidence="5 6" key="1">
    <citation type="submission" date="2016-04" db="EMBL/GenBank/DDBJ databases">
        <authorList>
            <person name="Peeters C."/>
        </authorList>
    </citation>
    <scope>NUCLEOTIDE SEQUENCE [LARGE SCALE GENOMIC DNA]</scope>
    <source>
        <strain evidence="5">LMG 29311</strain>
    </source>
</reference>
<keyword evidence="2" id="KW-0238">DNA-binding</keyword>
<dbReference type="Gene3D" id="1.10.10.60">
    <property type="entry name" value="Homeodomain-like"/>
    <property type="match status" value="1"/>
</dbReference>
<keyword evidence="1" id="KW-0805">Transcription regulation</keyword>
<dbReference type="PANTHER" id="PTHR47894:SF1">
    <property type="entry name" value="HTH-TYPE TRANSCRIPTIONAL REGULATOR VQSM"/>
    <property type="match status" value="1"/>
</dbReference>
<dbReference type="PANTHER" id="PTHR47894">
    <property type="entry name" value="HTH-TYPE TRANSCRIPTIONAL REGULATOR GADX"/>
    <property type="match status" value="1"/>
</dbReference>
<evidence type="ECO:0000259" key="4">
    <source>
        <dbReference type="PROSITE" id="PS01124"/>
    </source>
</evidence>
<comment type="caution">
    <text evidence="5">The sequence shown here is derived from an EMBL/GenBank/DDBJ whole genome shotgun (WGS) entry which is preliminary data.</text>
</comment>
<organism evidence="5 6">
    <name type="scientific">Burkholderia multivorans</name>
    <dbReference type="NCBI Taxonomy" id="87883"/>
    <lineage>
        <taxon>Bacteria</taxon>
        <taxon>Pseudomonadati</taxon>
        <taxon>Pseudomonadota</taxon>
        <taxon>Betaproteobacteria</taxon>
        <taxon>Burkholderiales</taxon>
        <taxon>Burkholderiaceae</taxon>
        <taxon>Burkholderia</taxon>
        <taxon>Burkholderia cepacia complex</taxon>
    </lineage>
</organism>
<evidence type="ECO:0000256" key="1">
    <source>
        <dbReference type="ARBA" id="ARBA00023015"/>
    </source>
</evidence>
<evidence type="ECO:0000256" key="3">
    <source>
        <dbReference type="ARBA" id="ARBA00023163"/>
    </source>
</evidence>
<dbReference type="PROSITE" id="PS01124">
    <property type="entry name" value="HTH_ARAC_FAMILY_2"/>
    <property type="match status" value="1"/>
</dbReference>
<feature type="domain" description="HTH araC/xylS-type" evidence="4">
    <location>
        <begin position="76"/>
        <end position="134"/>
    </location>
</feature>
<dbReference type="SMART" id="SM00342">
    <property type="entry name" value="HTH_ARAC"/>
    <property type="match status" value="1"/>
</dbReference>
<dbReference type="Proteomes" id="UP000196218">
    <property type="component" value="Unassembled WGS sequence"/>
</dbReference>
<dbReference type="InterPro" id="IPR009057">
    <property type="entry name" value="Homeodomain-like_sf"/>
</dbReference>
<accession>A0ABD7LK07</accession>
<sequence length="134" mass="15087">MPAFFHFRPGSKAPARFAWDSTGCACKPSRGRARVTGSSPSHRQLFRRNPVKLNELHKNQDFMGFLSARRAADGIGTSFQAIVDDVRCSLAREYLKDTRMNTSDITVLLGLSDGANFRRALKRWTGKTVNDLRR</sequence>
<dbReference type="SUPFAM" id="SSF46689">
    <property type="entry name" value="Homeodomain-like"/>
    <property type="match status" value="1"/>
</dbReference>
<dbReference type="EMBL" id="FKJW01000003">
    <property type="protein sequence ID" value="SAK19608.1"/>
    <property type="molecule type" value="Genomic_DNA"/>
</dbReference>
<gene>
    <name evidence="5" type="ORF">UA18_02256</name>
</gene>
<evidence type="ECO:0000313" key="6">
    <source>
        <dbReference type="Proteomes" id="UP000196218"/>
    </source>
</evidence>